<gene>
    <name evidence="3" type="ORF">UAU_01182</name>
</gene>
<feature type="transmembrane region" description="Helical" evidence="2">
    <location>
        <begin position="33"/>
        <end position="51"/>
    </location>
</feature>
<keyword evidence="4" id="KW-1185">Reference proteome</keyword>
<organism evidence="3 4">
    <name type="scientific">Enterococcus pallens ATCC BAA-351</name>
    <dbReference type="NCBI Taxonomy" id="1158607"/>
    <lineage>
        <taxon>Bacteria</taxon>
        <taxon>Bacillati</taxon>
        <taxon>Bacillota</taxon>
        <taxon>Bacilli</taxon>
        <taxon>Lactobacillales</taxon>
        <taxon>Enterococcaceae</taxon>
        <taxon>Enterococcus</taxon>
    </lineage>
</organism>
<keyword evidence="2" id="KW-0472">Membrane</keyword>
<dbReference type="PATRIC" id="fig|1158607.3.peg.1164"/>
<protein>
    <recommendedName>
        <fullName evidence="5">Sensor histidine kinase NatK C-terminal domain-containing protein</fullName>
    </recommendedName>
</protein>
<dbReference type="EMBL" id="AJAQ01000011">
    <property type="protein sequence ID" value="EOH95220.1"/>
    <property type="molecule type" value="Genomic_DNA"/>
</dbReference>
<proteinExistence type="predicted"/>
<feature type="coiled-coil region" evidence="1">
    <location>
        <begin position="205"/>
        <end position="244"/>
    </location>
</feature>
<evidence type="ECO:0000256" key="2">
    <source>
        <dbReference type="SAM" id="Phobius"/>
    </source>
</evidence>
<keyword evidence="2" id="KW-0812">Transmembrane</keyword>
<reference evidence="3 4" key="1">
    <citation type="submission" date="2013-02" db="EMBL/GenBank/DDBJ databases">
        <title>The Genome Sequence of Enterococcus pallens BAA-351.</title>
        <authorList>
            <consortium name="The Broad Institute Genome Sequencing Platform"/>
            <consortium name="The Broad Institute Genome Sequencing Center for Infectious Disease"/>
            <person name="Earl A.M."/>
            <person name="Gilmore M.S."/>
            <person name="Lebreton F."/>
            <person name="Walker B."/>
            <person name="Young S.K."/>
            <person name="Zeng Q."/>
            <person name="Gargeya S."/>
            <person name="Fitzgerald M."/>
            <person name="Haas B."/>
            <person name="Abouelleil A."/>
            <person name="Alvarado L."/>
            <person name="Arachchi H.M."/>
            <person name="Berlin A.M."/>
            <person name="Chapman S.B."/>
            <person name="Dewar J."/>
            <person name="Goldberg J."/>
            <person name="Griggs A."/>
            <person name="Gujja S."/>
            <person name="Hansen M."/>
            <person name="Howarth C."/>
            <person name="Imamovic A."/>
            <person name="Larimer J."/>
            <person name="McCowan C."/>
            <person name="Murphy C."/>
            <person name="Neiman D."/>
            <person name="Pearson M."/>
            <person name="Priest M."/>
            <person name="Roberts A."/>
            <person name="Saif S."/>
            <person name="Shea T."/>
            <person name="Sisk P."/>
            <person name="Sykes S."/>
            <person name="Wortman J."/>
            <person name="Nusbaum C."/>
            <person name="Birren B."/>
        </authorList>
    </citation>
    <scope>NUCLEOTIDE SEQUENCE [LARGE SCALE GENOMIC DNA]</scope>
    <source>
        <strain evidence="3 4">ATCC BAA-351</strain>
    </source>
</reference>
<dbReference type="AlphaFoldDB" id="R2SJ25"/>
<evidence type="ECO:0008006" key="5">
    <source>
        <dbReference type="Google" id="ProtNLM"/>
    </source>
</evidence>
<accession>R2SJ25</accession>
<name>R2SJ25_9ENTE</name>
<dbReference type="RefSeq" id="WP_010756212.1">
    <property type="nucleotide sequence ID" value="NZ_ASWD01000002.1"/>
</dbReference>
<comment type="caution">
    <text evidence="3">The sequence shown here is derived from an EMBL/GenBank/DDBJ whole genome shotgun (WGS) entry which is preliminary data.</text>
</comment>
<dbReference type="Proteomes" id="UP000013782">
    <property type="component" value="Unassembled WGS sequence"/>
</dbReference>
<keyword evidence="2" id="KW-1133">Transmembrane helix</keyword>
<feature type="transmembrane region" description="Helical" evidence="2">
    <location>
        <begin position="154"/>
        <end position="172"/>
    </location>
</feature>
<evidence type="ECO:0000256" key="1">
    <source>
        <dbReference type="SAM" id="Coils"/>
    </source>
</evidence>
<sequence length="388" mass="44060">MDNFVAALLITASQVIAIALFARLFLWPRKRGIISYAGFLLFSFVCSWLYLQSNLILQSAIVFPVLSSGYFFSGAIEQKLFVAGLFLQLGFIVSVLPGYAVGFFLLFLLAISLWRRDKPRLLQRIGIKHFLLWGLTTLNLIGLFLLTFSSHHLAGVVSIITAALGVVYTFSFDLERNIQLSEESKLVAKQLEFQQAKVRQTSSYLQIARRAVHNMKRQYRKIDEALAKEQLEQAKSSLKEINAELDFPELLEFTGNDRIDSLLYSLQMNCQQADIQLKQQLVIQKRVLLDEALLASLLGNLFDHVMTVAKQNKVKKLSLTMKTSAQFLLIEVSYPEEKRRSKLLSRVTSEIPAEIVEIVEQVSGIYDTAYPKSECQIKVMLPLQRIGR</sequence>
<feature type="transmembrane region" description="Helical" evidence="2">
    <location>
        <begin position="56"/>
        <end position="73"/>
    </location>
</feature>
<evidence type="ECO:0000313" key="4">
    <source>
        <dbReference type="Proteomes" id="UP000013782"/>
    </source>
</evidence>
<feature type="transmembrane region" description="Helical" evidence="2">
    <location>
        <begin position="130"/>
        <end position="148"/>
    </location>
</feature>
<dbReference type="HOGENOM" id="CLU_711219_0_0_9"/>
<evidence type="ECO:0000313" key="3">
    <source>
        <dbReference type="EMBL" id="EOH95220.1"/>
    </source>
</evidence>
<keyword evidence="1" id="KW-0175">Coiled coil</keyword>
<dbReference type="STRING" id="160454.RV10_GL002266"/>
<feature type="transmembrane region" description="Helical" evidence="2">
    <location>
        <begin position="85"/>
        <end position="109"/>
    </location>
</feature>